<dbReference type="EMBL" id="BOQL01000026">
    <property type="protein sequence ID" value="GIM69008.1"/>
    <property type="molecule type" value="Genomic_DNA"/>
</dbReference>
<dbReference type="InterPro" id="IPR006311">
    <property type="entry name" value="TAT_signal"/>
</dbReference>
<feature type="signal peptide" evidence="2">
    <location>
        <begin position="1"/>
        <end position="31"/>
    </location>
</feature>
<protein>
    <submittedName>
        <fullName evidence="4">Lectin</fullName>
    </submittedName>
</protein>
<evidence type="ECO:0000259" key="3">
    <source>
        <dbReference type="PROSITE" id="PS50022"/>
    </source>
</evidence>
<dbReference type="Gene3D" id="2.60.120.260">
    <property type="entry name" value="Galactose-binding domain-like"/>
    <property type="match status" value="1"/>
</dbReference>
<proteinExistence type="predicted"/>
<dbReference type="InterPro" id="IPR008979">
    <property type="entry name" value="Galactose-bd-like_sf"/>
</dbReference>
<evidence type="ECO:0000313" key="4">
    <source>
        <dbReference type="EMBL" id="GIM69008.1"/>
    </source>
</evidence>
<feature type="region of interest" description="Disordered" evidence="1">
    <location>
        <begin position="406"/>
        <end position="427"/>
    </location>
</feature>
<dbReference type="Gene3D" id="3.20.20.80">
    <property type="entry name" value="Glycosidases"/>
    <property type="match status" value="1"/>
</dbReference>
<dbReference type="Pfam" id="PF22633">
    <property type="entry name" value="F5_F8_type_C_2"/>
    <property type="match status" value="1"/>
</dbReference>
<keyword evidence="5" id="KW-1185">Reference proteome</keyword>
<name>A0A919SCA1_9ACTN</name>
<feature type="domain" description="F5/8 type C" evidence="3">
    <location>
        <begin position="407"/>
        <end position="557"/>
    </location>
</feature>
<reference evidence="4" key="1">
    <citation type="submission" date="2021-03" db="EMBL/GenBank/DDBJ databases">
        <title>Whole genome shotgun sequence of Actinoplanes auranticolor NBRC 12245.</title>
        <authorList>
            <person name="Komaki H."/>
            <person name="Tamura T."/>
        </authorList>
    </citation>
    <scope>NUCLEOTIDE SEQUENCE</scope>
    <source>
        <strain evidence="4">NBRC 12245</strain>
    </source>
</reference>
<dbReference type="RefSeq" id="WP_246595207.1">
    <property type="nucleotide sequence ID" value="NZ_BAABEA010000008.1"/>
</dbReference>
<accession>A0A919SCA1</accession>
<feature type="chain" id="PRO_5037802787" evidence="2">
    <location>
        <begin position="32"/>
        <end position="557"/>
    </location>
</feature>
<dbReference type="PROSITE" id="PS50022">
    <property type="entry name" value="FA58C_3"/>
    <property type="match status" value="1"/>
</dbReference>
<dbReference type="PROSITE" id="PS51318">
    <property type="entry name" value="TAT"/>
    <property type="match status" value="1"/>
</dbReference>
<keyword evidence="2" id="KW-0732">Signal</keyword>
<evidence type="ECO:0000256" key="2">
    <source>
        <dbReference type="SAM" id="SignalP"/>
    </source>
</evidence>
<evidence type="ECO:0000256" key="1">
    <source>
        <dbReference type="SAM" id="MobiDB-lite"/>
    </source>
</evidence>
<dbReference type="SUPFAM" id="SSF49785">
    <property type="entry name" value="Galactose-binding domain-like"/>
    <property type="match status" value="1"/>
</dbReference>
<dbReference type="SMART" id="SM00231">
    <property type="entry name" value="FA58C"/>
    <property type="match status" value="1"/>
</dbReference>
<dbReference type="InterPro" id="IPR000421">
    <property type="entry name" value="FA58C"/>
</dbReference>
<dbReference type="AlphaFoldDB" id="A0A919SCA1"/>
<gene>
    <name evidence="4" type="ORF">Aau02nite_34230</name>
</gene>
<dbReference type="CDD" id="cd11576">
    <property type="entry name" value="GH99_GH71_like_2"/>
    <property type="match status" value="1"/>
</dbReference>
<organism evidence="4 5">
    <name type="scientific">Actinoplanes auranticolor</name>
    <dbReference type="NCBI Taxonomy" id="47988"/>
    <lineage>
        <taxon>Bacteria</taxon>
        <taxon>Bacillati</taxon>
        <taxon>Actinomycetota</taxon>
        <taxon>Actinomycetes</taxon>
        <taxon>Micromonosporales</taxon>
        <taxon>Micromonosporaceae</taxon>
        <taxon>Actinoplanes</taxon>
    </lineage>
</organism>
<evidence type="ECO:0000313" key="5">
    <source>
        <dbReference type="Proteomes" id="UP000681340"/>
    </source>
</evidence>
<comment type="caution">
    <text evidence="4">The sequence shown here is derived from an EMBL/GenBank/DDBJ whole genome shotgun (WGS) entry which is preliminary data.</text>
</comment>
<sequence length="557" mass="59958">MPVSRRTLLSTMAAGSAAAASPALFTRPAGAASPPGDVVGKITVGYQGWFSCPGDGAPIGGWWHWSRDRFQPPSPANTTIVSWPDLTDLRHSYPTAYPELGNGQSARLFSSYDQQTVDTHFRWMRDYDIDTAALQRFNPTGDEGPTRDAMTVKVRGAAEATGRKFYIMYDVTGWTAMQQEIKNDWLTKMAAHTASPAYARQNGKPVVCIWGFGFDDPGRPFTPAPCLDVINWFKAQGCYVIGGVPTWWRQGINDSRPGFAEVYHAFHMISPWMVGRAATPADLDSYYANANVGDYADCQAHGIDYQPCVLPGDLSSGHRRHGDYYWRSLYNMIRLGSQGLYVSMFDEFNEGNQIAKTAPTAAFVPAGSGIRALDEDGTACSADYYLRITADGGRMLKGRLALTATRPTPPVVGGGPGPGPARDLAAGRPTAASSHTQVYGPGHAVDGNPDSYWESANNAFPQWLQVDLGAATAVSRLVLRLPPGWETRAQTVAVQGSTDGGAFTTLSAATGRTFNPASGNQVTVTFPGAPVRYVRVTVTGNTGWPAGQLSTLEAYAE</sequence>
<dbReference type="Proteomes" id="UP000681340">
    <property type="component" value="Unassembled WGS sequence"/>
</dbReference>